<dbReference type="Pfam" id="PF07833">
    <property type="entry name" value="Cu_amine_oxidN1"/>
    <property type="match status" value="1"/>
</dbReference>
<proteinExistence type="predicted"/>
<dbReference type="PANTHER" id="PTHR30383:SF5">
    <property type="entry name" value="SGNH HYDROLASE-TYPE ESTERASE DOMAIN-CONTAINING PROTEIN"/>
    <property type="match status" value="1"/>
</dbReference>
<feature type="chain" id="PRO_5010853221" evidence="1">
    <location>
        <begin position="34"/>
        <end position="422"/>
    </location>
</feature>
<dbReference type="SUPFAM" id="SSF55383">
    <property type="entry name" value="Copper amine oxidase, domain N"/>
    <property type="match status" value="1"/>
</dbReference>
<keyword evidence="5" id="KW-1185">Reference proteome</keyword>
<keyword evidence="1" id="KW-0732">Signal</keyword>
<dbReference type="Pfam" id="PF13472">
    <property type="entry name" value="Lipase_GDSL_2"/>
    <property type="match status" value="1"/>
</dbReference>
<dbReference type="Gene3D" id="3.30.457.10">
    <property type="entry name" value="Copper amine oxidase-like, N-terminal domain"/>
    <property type="match status" value="1"/>
</dbReference>
<dbReference type="EMBL" id="LT840184">
    <property type="protein sequence ID" value="SMF90631.1"/>
    <property type="molecule type" value="Genomic_DNA"/>
</dbReference>
<evidence type="ECO:0000313" key="4">
    <source>
        <dbReference type="EMBL" id="SMF90631.1"/>
    </source>
</evidence>
<dbReference type="InterPro" id="IPR051532">
    <property type="entry name" value="Ester_Hydrolysis_Enzymes"/>
</dbReference>
<dbReference type="PANTHER" id="PTHR30383">
    <property type="entry name" value="THIOESTERASE 1/PROTEASE 1/LYSOPHOSPHOLIPASE L1"/>
    <property type="match status" value="1"/>
</dbReference>
<gene>
    <name evidence="4" type="ORF">SAMN05661091_5151</name>
</gene>
<dbReference type="SUPFAM" id="SSF52266">
    <property type="entry name" value="SGNH hydrolase"/>
    <property type="match status" value="1"/>
</dbReference>
<dbReference type="Gene3D" id="3.40.50.1110">
    <property type="entry name" value="SGNH hydrolase"/>
    <property type="match status" value="1"/>
</dbReference>
<dbReference type="STRING" id="1313296.SAMN05661091_5151"/>
<evidence type="ECO:0000259" key="2">
    <source>
        <dbReference type="Pfam" id="PF07833"/>
    </source>
</evidence>
<organism evidence="4 5">
    <name type="scientific">Paenibacillus uliginis N3/975</name>
    <dbReference type="NCBI Taxonomy" id="1313296"/>
    <lineage>
        <taxon>Bacteria</taxon>
        <taxon>Bacillati</taxon>
        <taxon>Bacillota</taxon>
        <taxon>Bacilli</taxon>
        <taxon>Bacillales</taxon>
        <taxon>Paenibacillaceae</taxon>
        <taxon>Paenibacillus</taxon>
    </lineage>
</organism>
<dbReference type="InterPro" id="IPR036514">
    <property type="entry name" value="SGNH_hydro_sf"/>
</dbReference>
<name>A0A1X7HPZ1_9BACL</name>
<reference evidence="4 5" key="1">
    <citation type="submission" date="2017-04" db="EMBL/GenBank/DDBJ databases">
        <authorList>
            <person name="Afonso C.L."/>
            <person name="Miller P.J."/>
            <person name="Scott M.A."/>
            <person name="Spackman E."/>
            <person name="Goraichik I."/>
            <person name="Dimitrov K.M."/>
            <person name="Suarez D.L."/>
            <person name="Swayne D.E."/>
        </authorList>
    </citation>
    <scope>NUCLEOTIDE SEQUENCE [LARGE SCALE GENOMIC DNA]</scope>
    <source>
        <strain evidence="4 5">N3/975</strain>
    </source>
</reference>
<feature type="domain" description="SGNH hydrolase-type esterase" evidence="3">
    <location>
        <begin position="50"/>
        <end position="280"/>
    </location>
</feature>
<evidence type="ECO:0000256" key="1">
    <source>
        <dbReference type="SAM" id="SignalP"/>
    </source>
</evidence>
<accession>A0A1X7HPZ1</accession>
<feature type="domain" description="Copper amine oxidase-like N-terminal" evidence="2">
    <location>
        <begin position="310"/>
        <end position="420"/>
    </location>
</feature>
<dbReference type="InterPro" id="IPR013830">
    <property type="entry name" value="SGNH_hydro"/>
</dbReference>
<dbReference type="InterPro" id="IPR036582">
    <property type="entry name" value="Mao_N_sf"/>
</dbReference>
<dbReference type="AlphaFoldDB" id="A0A1X7HPZ1"/>
<evidence type="ECO:0000259" key="3">
    <source>
        <dbReference type="Pfam" id="PF13472"/>
    </source>
</evidence>
<dbReference type="GO" id="GO:0004622">
    <property type="term" value="F:phosphatidylcholine lysophospholipase activity"/>
    <property type="evidence" value="ECO:0007669"/>
    <property type="project" value="TreeGrafter"/>
</dbReference>
<dbReference type="RefSeq" id="WP_208915806.1">
    <property type="nucleotide sequence ID" value="NZ_LT840184.1"/>
</dbReference>
<feature type="signal peptide" evidence="1">
    <location>
        <begin position="1"/>
        <end position="33"/>
    </location>
</feature>
<evidence type="ECO:0000313" key="5">
    <source>
        <dbReference type="Proteomes" id="UP000192940"/>
    </source>
</evidence>
<dbReference type="Proteomes" id="UP000192940">
    <property type="component" value="Chromosome I"/>
</dbReference>
<protein>
    <submittedName>
        <fullName evidence="4">Lysophospholipase L1</fullName>
    </submittedName>
</protein>
<sequence length="422" mass="45842">MLQVWKKGLAPVTTIMLMAMLLLGSWAVAPASAQEQQLAKNDNTYRIVSLGDSLTVGYEPGMDMNSKPYGFVERLLEQGLYHSRTEVVNLGIAGLKTDGLHQYVQAIVDERAISANDIQSGLQDPRVATIGSEAAQAKTLIAGADVITVTIGGNDMMGLVKTAGTLTTEELMARVEEVLKIYTDNVTAVVNNLHSINPDAVIVLADQYQPIPKMADKVVYPKLLEAADQFTKLVDGMAETFGKNGITVKVAHVAKEFVGSEMTMTHILKEDIHPNQYGYEVMARVFSETIWGGYTKPVVYEAEQPMGIIVSGKEIKTPYKPVMVKNQNFVAIQDIVNAVGAESKWSNKTSSATITYGDKEVVIKIGSKSVKVNGTPVSIDTPAFLHKVGKEQKTYVPLAVLASGLGFDVQYNSKLRTVFINP</sequence>
<dbReference type="InterPro" id="IPR012854">
    <property type="entry name" value="Cu_amine_oxidase-like_N"/>
</dbReference>